<proteinExistence type="predicted"/>
<feature type="region of interest" description="Disordered" evidence="1">
    <location>
        <begin position="181"/>
        <end position="212"/>
    </location>
</feature>
<protein>
    <submittedName>
        <fullName evidence="2">Uncharacterized protein</fullName>
    </submittedName>
</protein>
<reference evidence="2 3" key="1">
    <citation type="submission" date="2015-12" db="EMBL/GenBank/DDBJ databases">
        <title>The genome of Folsomia candida.</title>
        <authorList>
            <person name="Faddeeva A."/>
            <person name="Derks M.F."/>
            <person name="Anvar Y."/>
            <person name="Smit S."/>
            <person name="Van Straalen N."/>
            <person name="Roelofs D."/>
        </authorList>
    </citation>
    <scope>NUCLEOTIDE SEQUENCE [LARGE SCALE GENOMIC DNA]</scope>
    <source>
        <strain evidence="2 3">VU population</strain>
        <tissue evidence="2">Whole body</tissue>
    </source>
</reference>
<organism evidence="2 3">
    <name type="scientific">Folsomia candida</name>
    <name type="common">Springtail</name>
    <dbReference type="NCBI Taxonomy" id="158441"/>
    <lineage>
        <taxon>Eukaryota</taxon>
        <taxon>Metazoa</taxon>
        <taxon>Ecdysozoa</taxon>
        <taxon>Arthropoda</taxon>
        <taxon>Hexapoda</taxon>
        <taxon>Collembola</taxon>
        <taxon>Entomobryomorpha</taxon>
        <taxon>Isotomoidea</taxon>
        <taxon>Isotomidae</taxon>
        <taxon>Proisotominae</taxon>
        <taxon>Folsomia</taxon>
    </lineage>
</organism>
<comment type="caution">
    <text evidence="2">The sequence shown here is derived from an EMBL/GenBank/DDBJ whole genome shotgun (WGS) entry which is preliminary data.</text>
</comment>
<feature type="region of interest" description="Disordered" evidence="1">
    <location>
        <begin position="117"/>
        <end position="136"/>
    </location>
</feature>
<gene>
    <name evidence="2" type="ORF">Fcan01_24463</name>
</gene>
<evidence type="ECO:0000313" key="3">
    <source>
        <dbReference type="Proteomes" id="UP000198287"/>
    </source>
</evidence>
<evidence type="ECO:0000256" key="1">
    <source>
        <dbReference type="SAM" id="MobiDB-lite"/>
    </source>
</evidence>
<accession>A0A226D644</accession>
<dbReference type="AlphaFoldDB" id="A0A226D644"/>
<evidence type="ECO:0000313" key="2">
    <source>
        <dbReference type="EMBL" id="OXA40623.1"/>
    </source>
</evidence>
<keyword evidence="3" id="KW-1185">Reference proteome</keyword>
<dbReference type="EMBL" id="LNIX01000032">
    <property type="protein sequence ID" value="OXA40623.1"/>
    <property type="molecule type" value="Genomic_DNA"/>
</dbReference>
<dbReference type="Proteomes" id="UP000198287">
    <property type="component" value="Unassembled WGS sequence"/>
</dbReference>
<name>A0A226D644_FOLCA</name>
<sequence length="282" mass="32059">MSTNSVETRVFSSLFGAIQDSGPICLDLVVPQDDRYAEDHPVVPCYQSRSATCGHLVHQGCAANYVIRCGRVFSLEYEDEVSLSEWRTRCWCRFDSDSFRTADISIVYPLRMEGDLESLSNRPSDPPSEDAFLDPPVVDENREPIEEYFFEAEVVLTPLQPVAPSHNAVSLVPVVPTLAEDAAERTSGNKSTTELDPTMDTADEQSSWSTGSWRDEPYECAHCEFTSMEYHLMRLHDENEHPLLFECMLCYLENRNRGVILDHLPNFHRIRGLHTTQFVAPY</sequence>
<feature type="compositionally biased region" description="Polar residues" evidence="1">
    <location>
        <begin position="186"/>
        <end position="195"/>
    </location>
</feature>